<reference evidence="8 9" key="1">
    <citation type="submission" date="2017-12" db="EMBL/GenBank/DDBJ databases">
        <title>High-resolution comparative analysis of great ape genomes.</title>
        <authorList>
            <person name="Pollen A."/>
            <person name="Hastie A."/>
            <person name="Hormozdiari F."/>
            <person name="Dougherty M."/>
            <person name="Liu R."/>
            <person name="Chaisson M."/>
            <person name="Hoppe E."/>
            <person name="Hill C."/>
            <person name="Pang A."/>
            <person name="Hillier L."/>
            <person name="Baker C."/>
            <person name="Armstrong J."/>
            <person name="Shendure J."/>
            <person name="Paten B."/>
            <person name="Wilson R."/>
            <person name="Chao H."/>
            <person name="Schneider V."/>
            <person name="Ventura M."/>
            <person name="Kronenberg Z."/>
            <person name="Murali S."/>
            <person name="Gordon D."/>
            <person name="Cantsilieris S."/>
            <person name="Munson K."/>
            <person name="Nelson B."/>
            <person name="Raja A."/>
            <person name="Underwood J."/>
            <person name="Diekhans M."/>
            <person name="Fiddes I."/>
            <person name="Haussler D."/>
            <person name="Eichler E."/>
        </authorList>
    </citation>
    <scope>NUCLEOTIDE SEQUENCE [LARGE SCALE GENOMIC DNA]</scope>
    <source>
        <strain evidence="8">Yerkes chimp pedigree #C0471</strain>
    </source>
</reference>
<dbReference type="EMBL" id="NBAG03000026">
    <property type="protein sequence ID" value="PNI97757.1"/>
    <property type="molecule type" value="Genomic_DNA"/>
</dbReference>
<evidence type="ECO:0000256" key="6">
    <source>
        <dbReference type="ARBA" id="ARBA00023180"/>
    </source>
</evidence>
<feature type="domain" description="WSC" evidence="7">
    <location>
        <begin position="1"/>
        <end position="66"/>
    </location>
</feature>
<name>A0A2J8QNA7_PANTR</name>
<dbReference type="Pfam" id="PF01822">
    <property type="entry name" value="WSC"/>
    <property type="match status" value="1"/>
</dbReference>
<feature type="non-terminal residue" evidence="8">
    <location>
        <position position="1"/>
    </location>
</feature>
<comment type="subcellular location">
    <subcellularLocation>
        <location evidence="1">Membrane</location>
        <topology evidence="1">Single-pass membrane protein</topology>
    </subcellularLocation>
</comment>
<dbReference type="PANTHER" id="PTHR24269:SF13">
    <property type="entry name" value="KREMEN PROTEIN 1"/>
    <property type="match status" value="1"/>
</dbReference>
<dbReference type="AlphaFoldDB" id="A0A2J8QNA7"/>
<evidence type="ECO:0000256" key="2">
    <source>
        <dbReference type="ARBA" id="ARBA00022692"/>
    </source>
</evidence>
<evidence type="ECO:0000259" key="7">
    <source>
        <dbReference type="PROSITE" id="PS51212"/>
    </source>
</evidence>
<dbReference type="PROSITE" id="PS51212">
    <property type="entry name" value="WSC"/>
    <property type="match status" value="1"/>
</dbReference>
<evidence type="ECO:0000313" key="9">
    <source>
        <dbReference type="Proteomes" id="UP000236370"/>
    </source>
</evidence>
<gene>
    <name evidence="8" type="ORF">CK820_G0024457</name>
</gene>
<protein>
    <submittedName>
        <fullName evidence="8">KREMEN1 isoform 4</fullName>
    </submittedName>
</protein>
<keyword evidence="5" id="KW-0472">Membrane</keyword>
<dbReference type="PANTHER" id="PTHR24269">
    <property type="entry name" value="KREMEN PROTEIN"/>
    <property type="match status" value="1"/>
</dbReference>
<organism evidence="8 9">
    <name type="scientific">Pan troglodytes</name>
    <name type="common">Chimpanzee</name>
    <dbReference type="NCBI Taxonomy" id="9598"/>
    <lineage>
        <taxon>Eukaryota</taxon>
        <taxon>Metazoa</taxon>
        <taxon>Chordata</taxon>
        <taxon>Craniata</taxon>
        <taxon>Vertebrata</taxon>
        <taxon>Euteleostomi</taxon>
        <taxon>Mammalia</taxon>
        <taxon>Eutheria</taxon>
        <taxon>Euarchontoglires</taxon>
        <taxon>Primates</taxon>
        <taxon>Haplorrhini</taxon>
        <taxon>Catarrhini</taxon>
        <taxon>Hominidae</taxon>
        <taxon>Pan</taxon>
    </lineage>
</organism>
<accession>A0A2J8QNA7</accession>
<sequence length="81" mass="9243">QTCISFCRSQRFKFAGMESGYACFCGNNPDYWKYGEAASTECNSVCFGDHTQPCGGDGRIILFDRTRRTWWSFWMATPTVS</sequence>
<dbReference type="InterPro" id="IPR002889">
    <property type="entry name" value="WSC_carb-bd"/>
</dbReference>
<evidence type="ECO:0000313" key="8">
    <source>
        <dbReference type="EMBL" id="PNI97757.1"/>
    </source>
</evidence>
<comment type="caution">
    <text evidence="8">The sequence shown here is derived from an EMBL/GenBank/DDBJ whole genome shotgun (WGS) entry which is preliminary data.</text>
</comment>
<keyword evidence="6" id="KW-0325">Glycoprotein</keyword>
<dbReference type="InterPro" id="IPR051836">
    <property type="entry name" value="Kremen_rcpt"/>
</dbReference>
<evidence type="ECO:0000256" key="1">
    <source>
        <dbReference type="ARBA" id="ARBA00004167"/>
    </source>
</evidence>
<evidence type="ECO:0000256" key="4">
    <source>
        <dbReference type="ARBA" id="ARBA00022989"/>
    </source>
</evidence>
<keyword evidence="4" id="KW-1133">Transmembrane helix</keyword>
<dbReference type="GO" id="GO:0016020">
    <property type="term" value="C:membrane"/>
    <property type="evidence" value="ECO:0007669"/>
    <property type="project" value="UniProtKB-SubCell"/>
</dbReference>
<keyword evidence="2" id="KW-0812">Transmembrane</keyword>
<evidence type="ECO:0000256" key="5">
    <source>
        <dbReference type="ARBA" id="ARBA00023136"/>
    </source>
</evidence>
<keyword evidence="3" id="KW-0732">Signal</keyword>
<proteinExistence type="predicted"/>
<dbReference type="Proteomes" id="UP000236370">
    <property type="component" value="Unassembled WGS sequence"/>
</dbReference>
<evidence type="ECO:0000256" key="3">
    <source>
        <dbReference type="ARBA" id="ARBA00022729"/>
    </source>
</evidence>